<dbReference type="SUPFAM" id="SSF53756">
    <property type="entry name" value="UDP-Glycosyltransferase/glycogen phosphorylase"/>
    <property type="match status" value="1"/>
</dbReference>
<evidence type="ECO:0000259" key="4">
    <source>
        <dbReference type="Pfam" id="PF13579"/>
    </source>
</evidence>
<feature type="domain" description="Glycosyltransferase subfamily 4-like N-terminal" evidence="4">
    <location>
        <begin position="42"/>
        <end position="196"/>
    </location>
</feature>
<evidence type="ECO:0000313" key="6">
    <source>
        <dbReference type="Proteomes" id="UP000530234"/>
    </source>
</evidence>
<proteinExistence type="predicted"/>
<feature type="region of interest" description="Disordered" evidence="3">
    <location>
        <begin position="1"/>
        <end position="28"/>
    </location>
</feature>
<dbReference type="GO" id="GO:0016757">
    <property type="term" value="F:glycosyltransferase activity"/>
    <property type="evidence" value="ECO:0007669"/>
    <property type="project" value="UniProtKB-KW"/>
</dbReference>
<evidence type="ECO:0000256" key="3">
    <source>
        <dbReference type="SAM" id="MobiDB-lite"/>
    </source>
</evidence>
<feature type="compositionally biased region" description="Pro residues" evidence="3">
    <location>
        <begin position="195"/>
        <end position="204"/>
    </location>
</feature>
<evidence type="ECO:0000256" key="2">
    <source>
        <dbReference type="ARBA" id="ARBA00022679"/>
    </source>
</evidence>
<keyword evidence="1" id="KW-0328">Glycosyltransferase</keyword>
<dbReference type="AlphaFoldDB" id="A0A7W3T200"/>
<evidence type="ECO:0000256" key="1">
    <source>
        <dbReference type="ARBA" id="ARBA00022676"/>
    </source>
</evidence>
<protein>
    <submittedName>
        <fullName evidence="5">Glycosyltransferase</fullName>
    </submittedName>
</protein>
<keyword evidence="2 5" id="KW-0808">Transferase</keyword>
<dbReference type="Gene3D" id="3.40.50.2000">
    <property type="entry name" value="Glycogen Phosphorylase B"/>
    <property type="match status" value="1"/>
</dbReference>
<comment type="caution">
    <text evidence="5">The sequence shown here is derived from an EMBL/GenBank/DDBJ whole genome shotgun (WGS) entry which is preliminary data.</text>
</comment>
<dbReference type="Proteomes" id="UP000530234">
    <property type="component" value="Unassembled WGS sequence"/>
</dbReference>
<dbReference type="Pfam" id="PF13579">
    <property type="entry name" value="Glyco_trans_4_4"/>
    <property type="match status" value="1"/>
</dbReference>
<name>A0A7W3T200_9ACTN</name>
<organism evidence="5 6">
    <name type="scientific">Streptomyces calidiresistens</name>
    <dbReference type="NCBI Taxonomy" id="1485586"/>
    <lineage>
        <taxon>Bacteria</taxon>
        <taxon>Bacillati</taxon>
        <taxon>Actinomycetota</taxon>
        <taxon>Actinomycetes</taxon>
        <taxon>Kitasatosporales</taxon>
        <taxon>Streptomycetaceae</taxon>
        <taxon>Streptomyces</taxon>
    </lineage>
</organism>
<gene>
    <name evidence="5" type="ORF">FOE67_08085</name>
</gene>
<accession>A0A7W3T200</accession>
<evidence type="ECO:0000313" key="5">
    <source>
        <dbReference type="EMBL" id="MBB0229474.1"/>
    </source>
</evidence>
<dbReference type="InterPro" id="IPR028098">
    <property type="entry name" value="Glyco_trans_4-like_N"/>
</dbReference>
<feature type="region of interest" description="Disordered" evidence="3">
    <location>
        <begin position="189"/>
        <end position="210"/>
    </location>
</feature>
<dbReference type="RefSeq" id="WP_182661986.1">
    <property type="nucleotide sequence ID" value="NZ_VKHS01000127.1"/>
</dbReference>
<sequence>MATAGGGLRPDHGARVPPAPAPPRRPRTGVLHLLGAGEGHLAPRVRALAGALPARGIRATVCAPAELVERCGLTGLVALGAEVVPLPHGSLSRWVAEVRARSAEVDVVHAHGPAGGLPAVPAALRRRLPLVVGWPARPVGDHPDTSSPGGRVRAGMRRVVERRVAGAATVVLAETPELLDHARRHGARDARLAPAPLPRPPALPRPDARAAAEERAVARVLAVYDEFARSRGARPVGGVDLFRP</sequence>
<reference evidence="6" key="1">
    <citation type="submission" date="2019-10" db="EMBL/GenBank/DDBJ databases">
        <title>Streptomyces sp. nov., a novel actinobacterium isolated from alkaline environment.</title>
        <authorList>
            <person name="Golinska P."/>
        </authorList>
    </citation>
    <scope>NUCLEOTIDE SEQUENCE [LARGE SCALE GENOMIC DNA]</scope>
    <source>
        <strain evidence="6">DSM 42108</strain>
    </source>
</reference>
<keyword evidence="6" id="KW-1185">Reference proteome</keyword>
<dbReference type="EMBL" id="VKHS01000127">
    <property type="protein sequence ID" value="MBB0229474.1"/>
    <property type="molecule type" value="Genomic_DNA"/>
</dbReference>